<evidence type="ECO:0000256" key="3">
    <source>
        <dbReference type="SAM" id="SignalP"/>
    </source>
</evidence>
<dbReference type="PANTHER" id="PTHR13683">
    <property type="entry name" value="ASPARTYL PROTEASES"/>
    <property type="match status" value="1"/>
</dbReference>
<dbReference type="InterPro" id="IPR001461">
    <property type="entry name" value="Aspartic_peptidase_A1"/>
</dbReference>
<dbReference type="GO" id="GO:0004190">
    <property type="term" value="F:aspartic-type endopeptidase activity"/>
    <property type="evidence" value="ECO:0000318"/>
    <property type="project" value="GO_Central"/>
</dbReference>
<dbReference type="PROSITE" id="PS51767">
    <property type="entry name" value="PEPTIDASE_A1"/>
    <property type="match status" value="1"/>
</dbReference>
<comment type="similarity">
    <text evidence="1">Belongs to the peptidase A1 family.</text>
</comment>
<feature type="chain" id="PRO_5046294936" evidence="3">
    <location>
        <begin position="26"/>
        <end position="437"/>
    </location>
</feature>
<dbReference type="Pfam" id="PF14543">
    <property type="entry name" value="TAXi_N"/>
    <property type="match status" value="1"/>
</dbReference>
<organism evidence="5 6">
    <name type="scientific">Spinacia oleracea</name>
    <name type="common">Spinach</name>
    <dbReference type="NCBI Taxonomy" id="3562"/>
    <lineage>
        <taxon>Eukaryota</taxon>
        <taxon>Viridiplantae</taxon>
        <taxon>Streptophyta</taxon>
        <taxon>Embryophyta</taxon>
        <taxon>Tracheophyta</taxon>
        <taxon>Spermatophyta</taxon>
        <taxon>Magnoliopsida</taxon>
        <taxon>eudicotyledons</taxon>
        <taxon>Gunneridae</taxon>
        <taxon>Pentapetalae</taxon>
        <taxon>Caryophyllales</taxon>
        <taxon>Chenopodiaceae</taxon>
        <taxon>Chenopodioideae</taxon>
        <taxon>Anserineae</taxon>
        <taxon>Spinacia</taxon>
    </lineage>
</organism>
<dbReference type="Proteomes" id="UP000813463">
    <property type="component" value="Chromosome 1"/>
</dbReference>
<dbReference type="InterPro" id="IPR033121">
    <property type="entry name" value="PEPTIDASE_A1"/>
</dbReference>
<keyword evidence="5" id="KW-1185">Reference proteome</keyword>
<proteinExistence type="inferred from homology"/>
<reference evidence="6" key="2">
    <citation type="submission" date="2025-08" db="UniProtKB">
        <authorList>
            <consortium name="RefSeq"/>
        </authorList>
    </citation>
    <scope>IDENTIFICATION</scope>
    <source>
        <tissue evidence="6">Leaf</tissue>
    </source>
</reference>
<evidence type="ECO:0000259" key="4">
    <source>
        <dbReference type="PROSITE" id="PS51767"/>
    </source>
</evidence>
<keyword evidence="6" id="KW-0378">Hydrolase</keyword>
<dbReference type="GeneID" id="110801394"/>
<reference evidence="5" key="1">
    <citation type="journal article" date="2021" name="Nat. Commun.">
        <title>Genomic analyses provide insights into spinach domestication and the genetic basis of agronomic traits.</title>
        <authorList>
            <person name="Cai X."/>
            <person name="Sun X."/>
            <person name="Xu C."/>
            <person name="Sun H."/>
            <person name="Wang X."/>
            <person name="Ge C."/>
            <person name="Zhang Z."/>
            <person name="Wang Q."/>
            <person name="Fei Z."/>
            <person name="Jiao C."/>
            <person name="Wang Q."/>
        </authorList>
    </citation>
    <scope>NUCLEOTIDE SEQUENCE [LARGE SCALE GENOMIC DNA]</scope>
    <source>
        <strain evidence="5">cv. Varoflay</strain>
    </source>
</reference>
<keyword evidence="3" id="KW-0732">Signal</keyword>
<protein>
    <submittedName>
        <fullName evidence="6">Aspartyl protease AED3</fullName>
    </submittedName>
</protein>
<dbReference type="GO" id="GO:0006508">
    <property type="term" value="P:proteolysis"/>
    <property type="evidence" value="ECO:0007669"/>
    <property type="project" value="UniProtKB-KW"/>
</dbReference>
<evidence type="ECO:0000256" key="1">
    <source>
        <dbReference type="ARBA" id="ARBA00007447"/>
    </source>
</evidence>
<accession>A0A9R0J6Q6</accession>
<evidence type="ECO:0000313" key="6">
    <source>
        <dbReference type="RefSeq" id="XP_021862438.2"/>
    </source>
</evidence>
<dbReference type="InterPro" id="IPR032799">
    <property type="entry name" value="TAXi_C"/>
</dbReference>
<gene>
    <name evidence="6" type="primary">LOC110801394</name>
</gene>
<feature type="domain" description="Peptidase A1" evidence="4">
    <location>
        <begin position="102"/>
        <end position="432"/>
    </location>
</feature>
<feature type="active site" evidence="2">
    <location>
        <position position="318"/>
    </location>
</feature>
<dbReference type="KEGG" id="soe:110801394"/>
<dbReference type="Pfam" id="PF14541">
    <property type="entry name" value="TAXi_C"/>
    <property type="match status" value="1"/>
</dbReference>
<dbReference type="AlphaFoldDB" id="A0A9R0J6Q6"/>
<feature type="signal peptide" evidence="3">
    <location>
        <begin position="1"/>
        <end position="25"/>
    </location>
</feature>
<dbReference type="RefSeq" id="XP_021862438.2">
    <property type="nucleotide sequence ID" value="XM_022006746.2"/>
</dbReference>
<dbReference type="InterPro" id="IPR021109">
    <property type="entry name" value="Peptidase_aspartic_dom_sf"/>
</dbReference>
<evidence type="ECO:0000313" key="5">
    <source>
        <dbReference type="Proteomes" id="UP000813463"/>
    </source>
</evidence>
<dbReference type="InterPro" id="IPR032861">
    <property type="entry name" value="TAXi_N"/>
</dbReference>
<keyword evidence="6" id="KW-0645">Protease</keyword>
<feature type="active site" evidence="2">
    <location>
        <position position="120"/>
    </location>
</feature>
<sequence>MKLLHFTPLFILLLQLFFLTRLGLGQPDNSCNFPEDKGSTLKVFHVSSPCSPFKPKKMSWEESVIQMFMEDKARSQYLSSLVARKSIAPVAWARQLIQSPTYIVRVNVGTPAQTFLMALDTSNDVAWLPCNGCVGCGPSLFSSDQSNSFKPVSCGTSHCAQVTNPVCVHKICTFNQTYGGSTLAATLSQDTVALARDPIPHLVFGCIKKTTGSSVPPQGLLGLGRGPLSLLSQTQSLYRSTFSYCLPSFRSSNFSGSLKLGPVAQPKKIHYTPLLKNPRRPSLYYVNLVGIKVGRKTLSIPPAALAFNPTTGAGTIIDSGTVYTRLALPAYTALRDEFRHQMRKANVTSLGGFDTCYSVPVTVSSITFLFQDMKLTMDQDNFLLRSASTSISCLAIAASPDNVNSSLNIVASMQQQNHRVVYDIPNNRIGISHELCT</sequence>
<evidence type="ECO:0000256" key="2">
    <source>
        <dbReference type="PIRSR" id="PIRSR601461-1"/>
    </source>
</evidence>
<name>A0A9R0J6Q6_SPIOL</name>
<dbReference type="Gene3D" id="2.40.70.10">
    <property type="entry name" value="Acid Proteases"/>
    <property type="match status" value="2"/>
</dbReference>
<dbReference type="SUPFAM" id="SSF50630">
    <property type="entry name" value="Acid proteases"/>
    <property type="match status" value="1"/>
</dbReference>
<dbReference type="PANTHER" id="PTHR13683:SF798">
    <property type="entry name" value="ASPARTYL PROTEASE AED3-LIKE"/>
    <property type="match status" value="1"/>
</dbReference>